<protein>
    <submittedName>
        <fullName evidence="2">Uncharacterized protein</fullName>
    </submittedName>
</protein>
<evidence type="ECO:0000313" key="3">
    <source>
        <dbReference type="Proteomes" id="UP000245207"/>
    </source>
</evidence>
<comment type="caution">
    <text evidence="2">The sequence shown here is derived from an EMBL/GenBank/DDBJ whole genome shotgun (WGS) entry which is preliminary data.</text>
</comment>
<dbReference type="Proteomes" id="UP000245207">
    <property type="component" value="Unassembled WGS sequence"/>
</dbReference>
<name>A0A2U1LY49_ARTAN</name>
<dbReference type="AlphaFoldDB" id="A0A2U1LY49"/>
<organism evidence="2 3">
    <name type="scientific">Artemisia annua</name>
    <name type="common">Sweet wormwood</name>
    <dbReference type="NCBI Taxonomy" id="35608"/>
    <lineage>
        <taxon>Eukaryota</taxon>
        <taxon>Viridiplantae</taxon>
        <taxon>Streptophyta</taxon>
        <taxon>Embryophyta</taxon>
        <taxon>Tracheophyta</taxon>
        <taxon>Spermatophyta</taxon>
        <taxon>Magnoliopsida</taxon>
        <taxon>eudicotyledons</taxon>
        <taxon>Gunneridae</taxon>
        <taxon>Pentapetalae</taxon>
        <taxon>asterids</taxon>
        <taxon>campanulids</taxon>
        <taxon>Asterales</taxon>
        <taxon>Asteraceae</taxon>
        <taxon>Asteroideae</taxon>
        <taxon>Anthemideae</taxon>
        <taxon>Artemisiinae</taxon>
        <taxon>Artemisia</taxon>
    </lineage>
</organism>
<feature type="region of interest" description="Disordered" evidence="1">
    <location>
        <begin position="1"/>
        <end position="58"/>
    </location>
</feature>
<dbReference type="EMBL" id="PKPP01007251">
    <property type="protein sequence ID" value="PWA53933.1"/>
    <property type="molecule type" value="Genomic_DNA"/>
</dbReference>
<proteinExistence type="predicted"/>
<evidence type="ECO:0000313" key="2">
    <source>
        <dbReference type="EMBL" id="PWA53933.1"/>
    </source>
</evidence>
<sequence>MNFQTRKRDNRDDDSTAANEFPNKHPAVTPMNVESSGGKKKRRWWCPKKVIKNKAKVG</sequence>
<evidence type="ECO:0000256" key="1">
    <source>
        <dbReference type="SAM" id="MobiDB-lite"/>
    </source>
</evidence>
<reference evidence="2 3" key="1">
    <citation type="journal article" date="2018" name="Mol. Plant">
        <title>The genome of Artemisia annua provides insight into the evolution of Asteraceae family and artemisinin biosynthesis.</title>
        <authorList>
            <person name="Shen Q."/>
            <person name="Zhang L."/>
            <person name="Liao Z."/>
            <person name="Wang S."/>
            <person name="Yan T."/>
            <person name="Shi P."/>
            <person name="Liu M."/>
            <person name="Fu X."/>
            <person name="Pan Q."/>
            <person name="Wang Y."/>
            <person name="Lv Z."/>
            <person name="Lu X."/>
            <person name="Zhang F."/>
            <person name="Jiang W."/>
            <person name="Ma Y."/>
            <person name="Chen M."/>
            <person name="Hao X."/>
            <person name="Li L."/>
            <person name="Tang Y."/>
            <person name="Lv G."/>
            <person name="Zhou Y."/>
            <person name="Sun X."/>
            <person name="Brodelius P.E."/>
            <person name="Rose J.K.C."/>
            <person name="Tang K."/>
        </authorList>
    </citation>
    <scope>NUCLEOTIDE SEQUENCE [LARGE SCALE GENOMIC DNA]</scope>
    <source>
        <strain evidence="3">cv. Huhao1</strain>
        <tissue evidence="2">Leaf</tissue>
    </source>
</reference>
<feature type="compositionally biased region" description="Basic residues" evidence="1">
    <location>
        <begin position="38"/>
        <end position="58"/>
    </location>
</feature>
<gene>
    <name evidence="2" type="ORF">CTI12_AA440660</name>
</gene>
<feature type="compositionally biased region" description="Basic and acidic residues" evidence="1">
    <location>
        <begin position="1"/>
        <end position="14"/>
    </location>
</feature>
<accession>A0A2U1LY49</accession>
<keyword evidence="3" id="KW-1185">Reference proteome</keyword>